<dbReference type="PANTHER" id="PTHR45793">
    <property type="entry name" value="HOMEOBOX PROTEIN"/>
    <property type="match status" value="1"/>
</dbReference>
<dbReference type="InterPro" id="IPR009057">
    <property type="entry name" value="Homeodomain-like_sf"/>
</dbReference>
<evidence type="ECO:0000256" key="5">
    <source>
        <dbReference type="ARBA" id="ARBA00023242"/>
    </source>
</evidence>
<dbReference type="Gene3D" id="1.10.10.60">
    <property type="entry name" value="Homeodomain-like"/>
    <property type="match status" value="1"/>
</dbReference>
<protein>
    <recommendedName>
        <fullName evidence="9">Homeobox domain-containing protein</fullName>
    </recommendedName>
</protein>
<dbReference type="GO" id="GO:0000978">
    <property type="term" value="F:RNA polymerase II cis-regulatory region sequence-specific DNA binding"/>
    <property type="evidence" value="ECO:0007669"/>
    <property type="project" value="TreeGrafter"/>
</dbReference>
<reference evidence="10" key="2">
    <citation type="submission" date="2024-06" db="UniProtKB">
        <authorList>
            <consortium name="EnsemblMetazoa"/>
        </authorList>
    </citation>
    <scope>IDENTIFICATION</scope>
</reference>
<dbReference type="InterPro" id="IPR017970">
    <property type="entry name" value="Homeobox_CS"/>
</dbReference>
<name>A0AAN0IX75_AMPQE</name>
<keyword evidence="5 6" id="KW-0539">Nucleus</keyword>
<dbReference type="PROSITE" id="PS00027">
    <property type="entry name" value="HOMEOBOX_1"/>
    <property type="match status" value="1"/>
</dbReference>
<dbReference type="Proteomes" id="UP000007879">
    <property type="component" value="Unassembled WGS sequence"/>
</dbReference>
<dbReference type="GO" id="GO:0000981">
    <property type="term" value="F:DNA-binding transcription factor activity, RNA polymerase II-specific"/>
    <property type="evidence" value="ECO:0007669"/>
    <property type="project" value="InterPro"/>
</dbReference>
<dbReference type="GeneID" id="105316842"/>
<dbReference type="KEGG" id="aqu:105316842"/>
<dbReference type="AlphaFoldDB" id="A0AAN0IX75"/>
<organism evidence="10 11">
    <name type="scientific">Amphimedon queenslandica</name>
    <name type="common">Sponge</name>
    <dbReference type="NCBI Taxonomy" id="400682"/>
    <lineage>
        <taxon>Eukaryota</taxon>
        <taxon>Metazoa</taxon>
        <taxon>Porifera</taxon>
        <taxon>Demospongiae</taxon>
        <taxon>Heteroscleromorpha</taxon>
        <taxon>Haplosclerida</taxon>
        <taxon>Niphatidae</taxon>
        <taxon>Amphimedon</taxon>
    </lineage>
</organism>
<accession>A0AAN0IX75</accession>
<feature type="DNA-binding region" description="Homeobox" evidence="6">
    <location>
        <begin position="57"/>
        <end position="116"/>
    </location>
</feature>
<evidence type="ECO:0000256" key="8">
    <source>
        <dbReference type="SAM" id="MobiDB-lite"/>
    </source>
</evidence>
<evidence type="ECO:0000256" key="7">
    <source>
        <dbReference type="RuleBase" id="RU000682"/>
    </source>
</evidence>
<dbReference type="InterPro" id="IPR001356">
    <property type="entry name" value="HD"/>
</dbReference>
<keyword evidence="2" id="KW-0217">Developmental protein</keyword>
<reference evidence="11" key="1">
    <citation type="journal article" date="2010" name="Nature">
        <title>The Amphimedon queenslandica genome and the evolution of animal complexity.</title>
        <authorList>
            <person name="Srivastava M."/>
            <person name="Simakov O."/>
            <person name="Chapman J."/>
            <person name="Fahey B."/>
            <person name="Gauthier M.E."/>
            <person name="Mitros T."/>
            <person name="Richards G.S."/>
            <person name="Conaco C."/>
            <person name="Dacre M."/>
            <person name="Hellsten U."/>
            <person name="Larroux C."/>
            <person name="Putnam N.H."/>
            <person name="Stanke M."/>
            <person name="Adamska M."/>
            <person name="Darling A."/>
            <person name="Degnan S.M."/>
            <person name="Oakley T.H."/>
            <person name="Plachetzki D.C."/>
            <person name="Zhai Y."/>
            <person name="Adamski M."/>
            <person name="Calcino A."/>
            <person name="Cummins S.F."/>
            <person name="Goodstein D.M."/>
            <person name="Harris C."/>
            <person name="Jackson D.J."/>
            <person name="Leys S.P."/>
            <person name="Shu S."/>
            <person name="Woodcroft B.J."/>
            <person name="Vervoort M."/>
            <person name="Kosik K.S."/>
            <person name="Manning G."/>
            <person name="Degnan B.M."/>
            <person name="Rokhsar D.S."/>
        </authorList>
    </citation>
    <scope>NUCLEOTIDE SEQUENCE [LARGE SCALE GENOMIC DNA]</scope>
</reference>
<feature type="region of interest" description="Disordered" evidence="8">
    <location>
        <begin position="115"/>
        <end position="143"/>
    </location>
</feature>
<dbReference type="EnsemblMetazoa" id="XM_019993492.1">
    <property type="protein sequence ID" value="XP_019849051.1"/>
    <property type="gene ID" value="LOC105316842"/>
</dbReference>
<keyword evidence="11" id="KW-1185">Reference proteome</keyword>
<evidence type="ECO:0000256" key="2">
    <source>
        <dbReference type="ARBA" id="ARBA00022473"/>
    </source>
</evidence>
<evidence type="ECO:0000256" key="6">
    <source>
        <dbReference type="PROSITE-ProRule" id="PRU00108"/>
    </source>
</evidence>
<dbReference type="GO" id="GO:0005634">
    <property type="term" value="C:nucleus"/>
    <property type="evidence" value="ECO:0007669"/>
    <property type="project" value="UniProtKB-SubCell"/>
</dbReference>
<dbReference type="CDD" id="cd00086">
    <property type="entry name" value="homeodomain"/>
    <property type="match status" value="1"/>
</dbReference>
<keyword evidence="3 6" id="KW-0238">DNA-binding</keyword>
<dbReference type="RefSeq" id="XP_019849051.1">
    <property type="nucleotide sequence ID" value="XM_019993492.1"/>
</dbReference>
<evidence type="ECO:0000256" key="4">
    <source>
        <dbReference type="ARBA" id="ARBA00023155"/>
    </source>
</evidence>
<dbReference type="PROSITE" id="PS50071">
    <property type="entry name" value="HOMEOBOX_2"/>
    <property type="match status" value="1"/>
</dbReference>
<proteinExistence type="predicted"/>
<dbReference type="PANTHER" id="PTHR45793:SF5">
    <property type="entry name" value="HOMEOTIC PROTEIN OCELLILESS"/>
    <property type="match status" value="1"/>
</dbReference>
<feature type="compositionally biased region" description="Low complexity" evidence="8">
    <location>
        <begin position="117"/>
        <end position="131"/>
    </location>
</feature>
<comment type="subcellular location">
    <subcellularLocation>
        <location evidence="1 6 7">Nucleus</location>
    </subcellularLocation>
</comment>
<feature type="region of interest" description="Disordered" evidence="8">
    <location>
        <begin position="27"/>
        <end position="66"/>
    </location>
</feature>
<evidence type="ECO:0000259" key="9">
    <source>
        <dbReference type="PROSITE" id="PS50071"/>
    </source>
</evidence>
<evidence type="ECO:0000313" key="11">
    <source>
        <dbReference type="Proteomes" id="UP000007879"/>
    </source>
</evidence>
<dbReference type="SMART" id="SM00389">
    <property type="entry name" value="HOX"/>
    <property type="match status" value="1"/>
</dbReference>
<sequence length="280" mass="30967">MEKTRWGCSPVIGFFLDLKRSLEEEEEDDLDLIILPDPTESPPLEQDREGQAGSKKRKRNRTVYSTDQLKQLEDSFKANPYPDKLMRDNLAEELDMSEKKVNNWFQNRRVKLKKHSQSTASSAPASSTVTANPNYSSTTTDTMMVTPAPMQRPHPIQFPNISHPYSSPVGVTFAMPPRPKTAGVSPIQFLSHPSAWSPYTPSATPTAPPPIPYYPNGAPFMSPATFVPAVTMATTPVPYQFFAPTTPTMSNAAALPIMELTPPPSVTMASVQGSHFTYSY</sequence>
<feature type="compositionally biased region" description="Polar residues" evidence="8">
    <location>
        <begin position="132"/>
        <end position="143"/>
    </location>
</feature>
<keyword evidence="4 6" id="KW-0371">Homeobox</keyword>
<evidence type="ECO:0000313" key="10">
    <source>
        <dbReference type="EnsemblMetazoa" id="XP_019849051.1"/>
    </source>
</evidence>
<evidence type="ECO:0000256" key="1">
    <source>
        <dbReference type="ARBA" id="ARBA00004123"/>
    </source>
</evidence>
<evidence type="ECO:0000256" key="3">
    <source>
        <dbReference type="ARBA" id="ARBA00023125"/>
    </source>
</evidence>
<feature type="domain" description="Homeobox" evidence="9">
    <location>
        <begin position="55"/>
        <end position="115"/>
    </location>
</feature>
<dbReference type="Pfam" id="PF00046">
    <property type="entry name" value="Homeodomain"/>
    <property type="match status" value="1"/>
</dbReference>
<dbReference type="SUPFAM" id="SSF46689">
    <property type="entry name" value="Homeodomain-like"/>
    <property type="match status" value="1"/>
</dbReference>